<comment type="caution">
    <text evidence="1">The sequence shown here is derived from an EMBL/GenBank/DDBJ whole genome shotgun (WGS) entry which is preliminary data.</text>
</comment>
<protein>
    <submittedName>
        <fullName evidence="1">Uncharacterized protein</fullName>
    </submittedName>
</protein>
<accession>A0ABU7EEL6</accession>
<reference evidence="1 2" key="1">
    <citation type="submission" date="2021-06" db="EMBL/GenBank/DDBJ databases">
        <authorList>
            <person name="Palmer J.M."/>
        </authorList>
    </citation>
    <scope>NUCLEOTIDE SEQUENCE [LARGE SCALE GENOMIC DNA]</scope>
    <source>
        <strain evidence="1 2">CL_MEX2019</strain>
        <tissue evidence="1">Muscle</tissue>
    </source>
</reference>
<evidence type="ECO:0000313" key="1">
    <source>
        <dbReference type="EMBL" id="MED6285713.1"/>
    </source>
</evidence>
<evidence type="ECO:0000313" key="2">
    <source>
        <dbReference type="Proteomes" id="UP001352852"/>
    </source>
</evidence>
<dbReference type="Proteomes" id="UP001352852">
    <property type="component" value="Unassembled WGS sequence"/>
</dbReference>
<gene>
    <name evidence="1" type="ORF">CHARACLAT_031940</name>
</gene>
<sequence>MTCITTAYKNTDHLCKKGYCETRGELQEGAGLQNDPRIAVSWDTSKVLGTVRDRQSVLMLTDSEEKTKTRRMKT</sequence>
<organism evidence="1 2">
    <name type="scientific">Characodon lateralis</name>
    <dbReference type="NCBI Taxonomy" id="208331"/>
    <lineage>
        <taxon>Eukaryota</taxon>
        <taxon>Metazoa</taxon>
        <taxon>Chordata</taxon>
        <taxon>Craniata</taxon>
        <taxon>Vertebrata</taxon>
        <taxon>Euteleostomi</taxon>
        <taxon>Actinopterygii</taxon>
        <taxon>Neopterygii</taxon>
        <taxon>Teleostei</taxon>
        <taxon>Neoteleostei</taxon>
        <taxon>Acanthomorphata</taxon>
        <taxon>Ovalentaria</taxon>
        <taxon>Atherinomorphae</taxon>
        <taxon>Cyprinodontiformes</taxon>
        <taxon>Goodeidae</taxon>
        <taxon>Characodon</taxon>
    </lineage>
</organism>
<keyword evidence="2" id="KW-1185">Reference proteome</keyword>
<name>A0ABU7EEL6_9TELE</name>
<proteinExistence type="predicted"/>
<dbReference type="EMBL" id="JAHUTJ010054597">
    <property type="protein sequence ID" value="MED6285713.1"/>
    <property type="molecule type" value="Genomic_DNA"/>
</dbReference>